<gene>
    <name evidence="1" type="ORF">SSLN_LOCUS5024</name>
</gene>
<evidence type="ECO:0000313" key="3">
    <source>
        <dbReference type="WBParaSite" id="SSLN_0000518701-mRNA-1"/>
    </source>
</evidence>
<dbReference type="AlphaFoldDB" id="A0A183SLC6"/>
<dbReference type="EMBL" id="UYSU01033089">
    <property type="protein sequence ID" value="VDL91409.1"/>
    <property type="molecule type" value="Genomic_DNA"/>
</dbReference>
<keyword evidence="2" id="KW-1185">Reference proteome</keyword>
<sequence length="79" mass="9109">MLNIVGKTFAGVLLYRTNSHQEQGLLPESQSSFHCHRGTTDMILTARPLQEKCQEMRIHLYYAFLDPTKIFDVVNREGL</sequence>
<accession>A0A183SLC6</accession>
<proteinExistence type="predicted"/>
<dbReference type="Proteomes" id="UP000275846">
    <property type="component" value="Unassembled WGS sequence"/>
</dbReference>
<protein>
    <submittedName>
        <fullName evidence="3">Reverse transcriptase domain-containing protein</fullName>
    </submittedName>
</protein>
<organism evidence="3">
    <name type="scientific">Schistocephalus solidus</name>
    <name type="common">Tapeworm</name>
    <dbReference type="NCBI Taxonomy" id="70667"/>
    <lineage>
        <taxon>Eukaryota</taxon>
        <taxon>Metazoa</taxon>
        <taxon>Spiralia</taxon>
        <taxon>Lophotrochozoa</taxon>
        <taxon>Platyhelminthes</taxon>
        <taxon>Cestoda</taxon>
        <taxon>Eucestoda</taxon>
        <taxon>Diphyllobothriidea</taxon>
        <taxon>Diphyllobothriidae</taxon>
        <taxon>Schistocephalus</taxon>
    </lineage>
</organism>
<dbReference type="OrthoDB" id="6241411at2759"/>
<name>A0A183SLC6_SCHSO</name>
<evidence type="ECO:0000313" key="2">
    <source>
        <dbReference type="Proteomes" id="UP000275846"/>
    </source>
</evidence>
<reference evidence="1 2" key="2">
    <citation type="submission" date="2018-11" db="EMBL/GenBank/DDBJ databases">
        <authorList>
            <consortium name="Pathogen Informatics"/>
        </authorList>
    </citation>
    <scope>NUCLEOTIDE SEQUENCE [LARGE SCALE GENOMIC DNA]</scope>
    <source>
        <strain evidence="1 2">NST_G2</strain>
    </source>
</reference>
<evidence type="ECO:0000313" key="1">
    <source>
        <dbReference type="EMBL" id="VDL91409.1"/>
    </source>
</evidence>
<reference evidence="3" key="1">
    <citation type="submission" date="2016-06" db="UniProtKB">
        <authorList>
            <consortium name="WormBaseParasite"/>
        </authorList>
    </citation>
    <scope>IDENTIFICATION</scope>
</reference>
<dbReference type="STRING" id="70667.A0A183SLC6"/>
<dbReference type="WBParaSite" id="SSLN_0000518701-mRNA-1">
    <property type="protein sequence ID" value="SSLN_0000518701-mRNA-1"/>
    <property type="gene ID" value="SSLN_0000518701"/>
</dbReference>